<gene>
    <name evidence="5" type="primary">coaE</name>
    <name evidence="7" type="ORF">DCC81_24250</name>
</gene>
<dbReference type="GO" id="GO:0015937">
    <property type="term" value="P:coenzyme A biosynthetic process"/>
    <property type="evidence" value="ECO:0007669"/>
    <property type="project" value="UniProtKB-UniRule"/>
</dbReference>
<reference evidence="7 8" key="1">
    <citation type="submission" date="2018-04" db="EMBL/GenBank/DDBJ databases">
        <title>Chitinophaga fuyangensis sp. nov., isolated from soil in a chemical factory.</title>
        <authorList>
            <person name="Chen K."/>
        </authorList>
    </citation>
    <scope>NUCLEOTIDE SEQUENCE [LARGE SCALE GENOMIC DNA]</scope>
    <source>
        <strain evidence="7 8">LY-1</strain>
    </source>
</reference>
<comment type="catalytic activity">
    <reaction evidence="5">
        <text>3'-dephospho-CoA + ATP = ADP + CoA + H(+)</text>
        <dbReference type="Rhea" id="RHEA:18245"/>
        <dbReference type="ChEBI" id="CHEBI:15378"/>
        <dbReference type="ChEBI" id="CHEBI:30616"/>
        <dbReference type="ChEBI" id="CHEBI:57287"/>
        <dbReference type="ChEBI" id="CHEBI:57328"/>
        <dbReference type="ChEBI" id="CHEBI:456216"/>
        <dbReference type="EC" id="2.7.1.24"/>
    </reaction>
</comment>
<dbReference type="PANTHER" id="PTHR10695:SF46">
    <property type="entry name" value="BIFUNCTIONAL COENZYME A SYNTHASE-RELATED"/>
    <property type="match status" value="1"/>
</dbReference>
<dbReference type="EC" id="2.7.1.24" evidence="5 6"/>
<comment type="function">
    <text evidence="5">Catalyzes the phosphorylation of the 3'-hydroxyl group of dephosphocoenzyme A to form coenzyme A.</text>
</comment>
<evidence type="ECO:0000313" key="7">
    <source>
        <dbReference type="EMBL" id="PUZ21706.1"/>
    </source>
</evidence>
<keyword evidence="4 5" id="KW-0173">Coenzyme A biosynthesis</keyword>
<dbReference type="HAMAP" id="MF_00376">
    <property type="entry name" value="Dephospho_CoA_kinase"/>
    <property type="match status" value="1"/>
</dbReference>
<keyword evidence="2 5" id="KW-0547">Nucleotide-binding</keyword>
<dbReference type="OrthoDB" id="9812943at2"/>
<feature type="binding site" evidence="5">
    <location>
        <begin position="11"/>
        <end position="16"/>
    </location>
    <ligand>
        <name>ATP</name>
        <dbReference type="ChEBI" id="CHEBI:30616"/>
    </ligand>
</feature>
<dbReference type="GO" id="GO:0005524">
    <property type="term" value="F:ATP binding"/>
    <property type="evidence" value="ECO:0007669"/>
    <property type="project" value="UniProtKB-UniRule"/>
</dbReference>
<dbReference type="Proteomes" id="UP000244450">
    <property type="component" value="Unassembled WGS sequence"/>
</dbReference>
<evidence type="ECO:0000256" key="3">
    <source>
        <dbReference type="ARBA" id="ARBA00022840"/>
    </source>
</evidence>
<keyword evidence="3 5" id="KW-0067">ATP-binding</keyword>
<dbReference type="SUPFAM" id="SSF52540">
    <property type="entry name" value="P-loop containing nucleoside triphosphate hydrolases"/>
    <property type="match status" value="1"/>
</dbReference>
<comment type="similarity">
    <text evidence="1 5">Belongs to the CoaE family.</text>
</comment>
<keyword evidence="5" id="KW-0963">Cytoplasm</keyword>
<keyword evidence="5 7" id="KW-0418">Kinase</keyword>
<organism evidence="7 8">
    <name type="scientific">Chitinophaga parva</name>
    <dbReference type="NCBI Taxonomy" id="2169414"/>
    <lineage>
        <taxon>Bacteria</taxon>
        <taxon>Pseudomonadati</taxon>
        <taxon>Bacteroidota</taxon>
        <taxon>Chitinophagia</taxon>
        <taxon>Chitinophagales</taxon>
        <taxon>Chitinophagaceae</taxon>
        <taxon>Chitinophaga</taxon>
    </lineage>
</organism>
<dbReference type="InterPro" id="IPR001977">
    <property type="entry name" value="Depp_CoAkinase"/>
</dbReference>
<comment type="caution">
    <text evidence="7">The sequence shown here is derived from an EMBL/GenBank/DDBJ whole genome shotgun (WGS) entry which is preliminary data.</text>
</comment>
<sequence length="197" mass="21924">MLKIGITGGIGSGKSTVAAMFAVLGIPVYQSDTEARRLMNTDPELIAGIRAHFGDAAYLADGQLDRKYLGNLVFNNPERLALLNELTHPATIRDSEAWAARQTTPYVIKEAAILFESGSNHYLDAVIGVSAPKSLRIQRVMERDHVTREEVLARMRRQIDEDIKMRLSDHVIVNDEQQLVIPQVLALHEKLLEQAQA</sequence>
<dbReference type="NCBIfam" id="TIGR00152">
    <property type="entry name" value="dephospho-CoA kinase"/>
    <property type="match status" value="1"/>
</dbReference>
<evidence type="ECO:0000256" key="1">
    <source>
        <dbReference type="ARBA" id="ARBA00009018"/>
    </source>
</evidence>
<evidence type="ECO:0000256" key="5">
    <source>
        <dbReference type="HAMAP-Rule" id="MF_00376"/>
    </source>
</evidence>
<dbReference type="UniPathway" id="UPA00241">
    <property type="reaction ID" value="UER00356"/>
</dbReference>
<dbReference type="InterPro" id="IPR027417">
    <property type="entry name" value="P-loop_NTPase"/>
</dbReference>
<accession>A0A2T7BBE1</accession>
<evidence type="ECO:0000256" key="4">
    <source>
        <dbReference type="ARBA" id="ARBA00022993"/>
    </source>
</evidence>
<keyword evidence="8" id="KW-1185">Reference proteome</keyword>
<dbReference type="PROSITE" id="PS51219">
    <property type="entry name" value="DPCK"/>
    <property type="match status" value="1"/>
</dbReference>
<dbReference type="RefSeq" id="WP_108689357.1">
    <property type="nucleotide sequence ID" value="NZ_QCYK01000004.1"/>
</dbReference>
<proteinExistence type="inferred from homology"/>
<comment type="pathway">
    <text evidence="5">Cofactor biosynthesis; coenzyme A biosynthesis; CoA from (R)-pantothenate: step 5/5.</text>
</comment>
<name>A0A2T7BBE1_9BACT</name>
<protein>
    <recommendedName>
        <fullName evidence="5 6">Dephospho-CoA kinase</fullName>
        <ecNumber evidence="5 6">2.7.1.24</ecNumber>
    </recommendedName>
    <alternativeName>
        <fullName evidence="5">Dephosphocoenzyme A kinase</fullName>
    </alternativeName>
</protein>
<dbReference type="AlphaFoldDB" id="A0A2T7BBE1"/>
<dbReference type="Gene3D" id="3.40.50.300">
    <property type="entry name" value="P-loop containing nucleotide triphosphate hydrolases"/>
    <property type="match status" value="1"/>
</dbReference>
<dbReference type="GO" id="GO:0005737">
    <property type="term" value="C:cytoplasm"/>
    <property type="evidence" value="ECO:0007669"/>
    <property type="project" value="UniProtKB-SubCell"/>
</dbReference>
<evidence type="ECO:0000313" key="8">
    <source>
        <dbReference type="Proteomes" id="UP000244450"/>
    </source>
</evidence>
<dbReference type="Pfam" id="PF01121">
    <property type="entry name" value="CoaE"/>
    <property type="match status" value="1"/>
</dbReference>
<comment type="subcellular location">
    <subcellularLocation>
        <location evidence="5">Cytoplasm</location>
    </subcellularLocation>
</comment>
<keyword evidence="5" id="KW-0808">Transferase</keyword>
<evidence type="ECO:0000256" key="6">
    <source>
        <dbReference type="NCBIfam" id="TIGR00152"/>
    </source>
</evidence>
<dbReference type="CDD" id="cd02022">
    <property type="entry name" value="DPCK"/>
    <property type="match status" value="1"/>
</dbReference>
<dbReference type="PANTHER" id="PTHR10695">
    <property type="entry name" value="DEPHOSPHO-COA KINASE-RELATED"/>
    <property type="match status" value="1"/>
</dbReference>
<dbReference type="GO" id="GO:0004140">
    <property type="term" value="F:dephospho-CoA kinase activity"/>
    <property type="evidence" value="ECO:0007669"/>
    <property type="project" value="UniProtKB-UniRule"/>
</dbReference>
<evidence type="ECO:0000256" key="2">
    <source>
        <dbReference type="ARBA" id="ARBA00022741"/>
    </source>
</evidence>
<dbReference type="EMBL" id="QCYK01000004">
    <property type="protein sequence ID" value="PUZ21706.1"/>
    <property type="molecule type" value="Genomic_DNA"/>
</dbReference>